<evidence type="ECO:0008006" key="3">
    <source>
        <dbReference type="Google" id="ProtNLM"/>
    </source>
</evidence>
<name>L0K489_9EURY</name>
<keyword evidence="2" id="KW-1185">Reference proteome</keyword>
<proteinExistence type="predicted"/>
<organism evidence="1 2">
    <name type="scientific">Natronococcus occultus SP4</name>
    <dbReference type="NCBI Taxonomy" id="694430"/>
    <lineage>
        <taxon>Archaea</taxon>
        <taxon>Methanobacteriati</taxon>
        <taxon>Methanobacteriota</taxon>
        <taxon>Stenosarchaea group</taxon>
        <taxon>Halobacteria</taxon>
        <taxon>Halobacteriales</taxon>
        <taxon>Natrialbaceae</taxon>
        <taxon>Natronococcus</taxon>
    </lineage>
</organism>
<evidence type="ECO:0000313" key="2">
    <source>
        <dbReference type="Proteomes" id="UP000010878"/>
    </source>
</evidence>
<dbReference type="GeneID" id="54763895"/>
<sequence>MSESIPPQCPECDSTQLKLSRVAPAEHDRGEEWVTHVSCKSCDEYTEWYG</sequence>
<dbReference type="EMBL" id="CP003929">
    <property type="protein sequence ID" value="AGB38923.1"/>
    <property type="molecule type" value="Genomic_DNA"/>
</dbReference>
<dbReference type="OrthoDB" id="350584at2157"/>
<dbReference type="AlphaFoldDB" id="L0K489"/>
<accession>L0K489</accession>
<dbReference type="HOGENOM" id="CLU_3113166_0_0_2"/>
<reference evidence="1 2" key="1">
    <citation type="submission" date="2012-11" db="EMBL/GenBank/DDBJ databases">
        <title>FINISHED of Natronococcus occultus SP4, DSM 3396.</title>
        <authorList>
            <consortium name="DOE Joint Genome Institute"/>
            <person name="Eisen J."/>
            <person name="Huntemann M."/>
            <person name="Wei C.-L."/>
            <person name="Han J."/>
            <person name="Detter J.C."/>
            <person name="Han C."/>
            <person name="Tapia R."/>
            <person name="Chen A."/>
            <person name="Kyrpides N."/>
            <person name="Mavromatis K."/>
            <person name="Markowitz V."/>
            <person name="Szeto E."/>
            <person name="Ivanova N."/>
            <person name="Mikhailova N."/>
            <person name="Ovchinnikova G."/>
            <person name="Pagani I."/>
            <person name="Pati A."/>
            <person name="Goodwin L."/>
            <person name="Nordberg H.P."/>
            <person name="Cantor M.N."/>
            <person name="Hua S.X."/>
            <person name="Woyke T."/>
            <person name="Eisen J."/>
            <person name="Klenk H.-P."/>
            <person name="Klenk H.-P."/>
        </authorList>
    </citation>
    <scope>NUCLEOTIDE SEQUENCE [LARGE SCALE GENOMIC DNA]</scope>
    <source>
        <strain evidence="1 2">SP4</strain>
    </source>
</reference>
<protein>
    <recommendedName>
        <fullName evidence="3">Small CPxCG-related zinc finger protein</fullName>
    </recommendedName>
</protein>
<dbReference type="Proteomes" id="UP000010878">
    <property type="component" value="Chromosome"/>
</dbReference>
<dbReference type="RefSeq" id="WP_015322362.1">
    <property type="nucleotide sequence ID" value="NC_019974.1"/>
</dbReference>
<evidence type="ECO:0000313" key="1">
    <source>
        <dbReference type="EMBL" id="AGB38923.1"/>
    </source>
</evidence>
<gene>
    <name evidence="1" type="ORF">Natoc_3184</name>
</gene>
<dbReference type="KEGG" id="nou:Natoc_3184"/>